<dbReference type="GO" id="GO:0004818">
    <property type="term" value="F:glutamate-tRNA ligase activity"/>
    <property type="evidence" value="ECO:0007669"/>
    <property type="project" value="UniProtKB-EC"/>
</dbReference>
<reference evidence="10 11" key="1">
    <citation type="submission" date="2024-02" db="EMBL/GenBank/DDBJ databases">
        <title>New especies of Spiribacter isolated from saline water.</title>
        <authorList>
            <person name="Leon M.J."/>
            <person name="De La Haba R."/>
            <person name="Sanchez-Porro C."/>
            <person name="Ventosa A."/>
        </authorList>
    </citation>
    <scope>NUCLEOTIDE SEQUENCE [LARGE SCALE GENOMIC DNA]</scope>
    <source>
        <strain evidence="11">ag22IC6-390</strain>
    </source>
</reference>
<evidence type="ECO:0000256" key="4">
    <source>
        <dbReference type="ARBA" id="ARBA00022840"/>
    </source>
</evidence>
<feature type="domain" description="Aminoacyl-tRNA synthetase class I anticodon-binding" evidence="9">
    <location>
        <begin position="344"/>
        <end position="463"/>
    </location>
</feature>
<keyword evidence="6 7" id="KW-0030">Aminoacyl-tRNA synthetase</keyword>
<keyword evidence="4 7" id="KW-0067">ATP-binding</keyword>
<dbReference type="PANTHER" id="PTHR43311">
    <property type="entry name" value="GLUTAMATE--TRNA LIGASE"/>
    <property type="match status" value="1"/>
</dbReference>
<sequence length="473" mass="51269">MSQPPVVTRFAPSPTGLLHAGNLRTALFNYLLARRAGGRFILRIEDSDASRAYPDAEAALQQDLEWLGIDWDLGPGRDEPSAWRQSARQDAYQAALDTLMAGGRAYYCFCSIERLRALREAQQKAGQPPRYDGCCAALDPDEAATRVAAGESATVRLRVPATGDMTFDDLVRGEQRFDASAYGDPVIRRADGSVAFLFANALDDARMGVTHVLRGEDHLSNTPLQRQLFNGLGVAPPCYGHLSLVVDAHGAPLSKRSQAAAVAALRSQGYRPEALLNYLARLGNPMPGDDLLDMDGLAEGFAPDRLSRSPARFDPTQLDGWQQQAMAAIPLSTLRGYLQIEVPAERLDGFLALVRPNLRVAEEVNDWAERIFSADWRVDPATAAGSPQPAAAFYETVARVIEATGTDDWSALRPALEAATERRGGAMMKPLRHALTGLGHGPALGEIIRLMPEPVRRLRLQRAAAEAAGVIDA</sequence>
<dbReference type="PANTHER" id="PTHR43311:SF2">
    <property type="entry name" value="GLUTAMATE--TRNA LIGASE, MITOCHONDRIAL-RELATED"/>
    <property type="match status" value="1"/>
</dbReference>
<dbReference type="SUPFAM" id="SSF48163">
    <property type="entry name" value="An anticodon-binding domain of class I aminoacyl-tRNA synthetases"/>
    <property type="match status" value="1"/>
</dbReference>
<dbReference type="InterPro" id="IPR014729">
    <property type="entry name" value="Rossmann-like_a/b/a_fold"/>
</dbReference>
<comment type="function">
    <text evidence="7">Catalyzes the attachment of glutamate to tRNA(Glu) in a two-step reaction: glutamate is first activated by ATP to form Glu-AMP and then transferred to the acceptor end of tRNA(Glu).</text>
</comment>
<protein>
    <recommendedName>
        <fullName evidence="7">Glutamate--tRNA ligase</fullName>
        <ecNumber evidence="7">6.1.1.17</ecNumber>
    </recommendedName>
    <alternativeName>
        <fullName evidence="7">Glutamyl-tRNA synthetase</fullName>
        <shortName evidence="7">GluRS</shortName>
    </alternativeName>
</protein>
<dbReference type="EMBL" id="JBAKFM010000001">
    <property type="protein sequence ID" value="MEX0468445.1"/>
    <property type="molecule type" value="Genomic_DNA"/>
</dbReference>
<evidence type="ECO:0000313" key="11">
    <source>
        <dbReference type="Proteomes" id="UP001556709"/>
    </source>
</evidence>
<dbReference type="RefSeq" id="WP_367958052.1">
    <property type="nucleotide sequence ID" value="NZ_JBAKFH010000003.1"/>
</dbReference>
<evidence type="ECO:0000256" key="1">
    <source>
        <dbReference type="ARBA" id="ARBA00007894"/>
    </source>
</evidence>
<feature type="short sequence motif" description="'KMSKS' region" evidence="7">
    <location>
        <begin position="252"/>
        <end position="256"/>
    </location>
</feature>
<evidence type="ECO:0000259" key="8">
    <source>
        <dbReference type="Pfam" id="PF00749"/>
    </source>
</evidence>
<dbReference type="InterPro" id="IPR008925">
    <property type="entry name" value="aa_tRNA-synth_I_cd-bd_sf"/>
</dbReference>
<keyword evidence="3 7" id="KW-0547">Nucleotide-binding</keyword>
<comment type="similarity">
    <text evidence="1 7">Belongs to the class-I aminoacyl-tRNA synthetase family. Glutamate--tRNA ligase type 1 subfamily.</text>
</comment>
<keyword evidence="5 7" id="KW-0648">Protein biosynthesis</keyword>
<dbReference type="InterPro" id="IPR001412">
    <property type="entry name" value="aa-tRNA-synth_I_CS"/>
</dbReference>
<dbReference type="NCBIfam" id="TIGR00464">
    <property type="entry name" value="gltX_bact"/>
    <property type="match status" value="1"/>
</dbReference>
<comment type="caution">
    <text evidence="7">Lacks conserved residue(s) required for the propagation of feature annotation.</text>
</comment>
<dbReference type="Pfam" id="PF00749">
    <property type="entry name" value="tRNA-synt_1c"/>
    <property type="match status" value="1"/>
</dbReference>
<evidence type="ECO:0000256" key="7">
    <source>
        <dbReference type="HAMAP-Rule" id="MF_00022"/>
    </source>
</evidence>
<comment type="catalytic activity">
    <reaction evidence="7">
        <text>tRNA(Glu) + L-glutamate + ATP = L-glutamyl-tRNA(Glu) + AMP + diphosphate</text>
        <dbReference type="Rhea" id="RHEA:23540"/>
        <dbReference type="Rhea" id="RHEA-COMP:9663"/>
        <dbReference type="Rhea" id="RHEA-COMP:9680"/>
        <dbReference type="ChEBI" id="CHEBI:29985"/>
        <dbReference type="ChEBI" id="CHEBI:30616"/>
        <dbReference type="ChEBI" id="CHEBI:33019"/>
        <dbReference type="ChEBI" id="CHEBI:78442"/>
        <dbReference type="ChEBI" id="CHEBI:78520"/>
        <dbReference type="ChEBI" id="CHEBI:456215"/>
        <dbReference type="EC" id="6.1.1.17"/>
    </reaction>
</comment>
<evidence type="ECO:0000259" key="9">
    <source>
        <dbReference type="Pfam" id="PF19269"/>
    </source>
</evidence>
<dbReference type="Gene3D" id="1.10.10.350">
    <property type="match status" value="1"/>
</dbReference>
<proteinExistence type="inferred from homology"/>
<accession>A0ABV3TBE9</accession>
<keyword evidence="2 7" id="KW-0436">Ligase</keyword>
<dbReference type="InterPro" id="IPR020751">
    <property type="entry name" value="aa-tRNA-synth_I_codon-bd_sub2"/>
</dbReference>
<dbReference type="PRINTS" id="PR00987">
    <property type="entry name" value="TRNASYNTHGLU"/>
</dbReference>
<feature type="short sequence motif" description="'HIGH' region" evidence="7">
    <location>
        <begin position="12"/>
        <end position="22"/>
    </location>
</feature>
<keyword evidence="7" id="KW-0963">Cytoplasm</keyword>
<keyword evidence="11" id="KW-1185">Reference proteome</keyword>
<dbReference type="Pfam" id="PF19269">
    <property type="entry name" value="Anticodon_2"/>
    <property type="match status" value="1"/>
</dbReference>
<dbReference type="Gene3D" id="3.40.50.620">
    <property type="entry name" value="HUPs"/>
    <property type="match status" value="1"/>
</dbReference>
<feature type="binding site" evidence="7">
    <location>
        <position position="255"/>
    </location>
    <ligand>
        <name>ATP</name>
        <dbReference type="ChEBI" id="CHEBI:30616"/>
    </ligand>
</feature>
<evidence type="ECO:0000313" key="10">
    <source>
        <dbReference type="EMBL" id="MEX0468445.1"/>
    </source>
</evidence>
<evidence type="ECO:0000256" key="6">
    <source>
        <dbReference type="ARBA" id="ARBA00023146"/>
    </source>
</evidence>
<dbReference type="PROSITE" id="PS00178">
    <property type="entry name" value="AA_TRNA_LIGASE_I"/>
    <property type="match status" value="1"/>
</dbReference>
<dbReference type="InterPro" id="IPR004527">
    <property type="entry name" value="Glu-tRNA-ligase_bac/mito"/>
</dbReference>
<comment type="subcellular location">
    <subcellularLocation>
        <location evidence="7">Cytoplasm</location>
    </subcellularLocation>
</comment>
<feature type="domain" description="Glutamyl/glutaminyl-tRNA synthetase class Ib catalytic" evidence="8">
    <location>
        <begin position="6"/>
        <end position="319"/>
    </location>
</feature>
<dbReference type="EC" id="6.1.1.17" evidence="7"/>
<dbReference type="Proteomes" id="UP001556709">
    <property type="component" value="Unassembled WGS sequence"/>
</dbReference>
<comment type="caution">
    <text evidence="10">The sequence shown here is derived from an EMBL/GenBank/DDBJ whole genome shotgun (WGS) entry which is preliminary data.</text>
</comment>
<dbReference type="InterPro" id="IPR049940">
    <property type="entry name" value="GluQ/Sye"/>
</dbReference>
<dbReference type="InterPro" id="IPR020058">
    <property type="entry name" value="Glu/Gln-tRNA-synth_Ib_cat-dom"/>
</dbReference>
<dbReference type="SUPFAM" id="SSF52374">
    <property type="entry name" value="Nucleotidylyl transferase"/>
    <property type="match status" value="1"/>
</dbReference>
<gene>
    <name evidence="7 10" type="primary">gltX</name>
    <name evidence="10" type="ORF">V6X73_01665</name>
</gene>
<dbReference type="InterPro" id="IPR000924">
    <property type="entry name" value="Glu/Gln-tRNA-synth"/>
</dbReference>
<comment type="subunit">
    <text evidence="7">Monomer.</text>
</comment>
<dbReference type="HAMAP" id="MF_00022">
    <property type="entry name" value="Glu_tRNA_synth_type1"/>
    <property type="match status" value="1"/>
</dbReference>
<dbReference type="InterPro" id="IPR045462">
    <property type="entry name" value="aa-tRNA-synth_I_cd-bd"/>
</dbReference>
<name>A0ABV3TBE9_9GAMM</name>
<organism evidence="10 11">
    <name type="scientific">Spiribacter pallidus</name>
    <dbReference type="NCBI Taxonomy" id="1987936"/>
    <lineage>
        <taxon>Bacteria</taxon>
        <taxon>Pseudomonadati</taxon>
        <taxon>Pseudomonadota</taxon>
        <taxon>Gammaproteobacteria</taxon>
        <taxon>Chromatiales</taxon>
        <taxon>Ectothiorhodospiraceae</taxon>
        <taxon>Spiribacter</taxon>
    </lineage>
</organism>
<evidence type="ECO:0000256" key="3">
    <source>
        <dbReference type="ARBA" id="ARBA00022741"/>
    </source>
</evidence>
<evidence type="ECO:0000256" key="2">
    <source>
        <dbReference type="ARBA" id="ARBA00022598"/>
    </source>
</evidence>
<evidence type="ECO:0000256" key="5">
    <source>
        <dbReference type="ARBA" id="ARBA00022917"/>
    </source>
</evidence>